<organism evidence="2 3">
    <name type="scientific">Yimella lutea</name>
    <dbReference type="NCBI Taxonomy" id="587872"/>
    <lineage>
        <taxon>Bacteria</taxon>
        <taxon>Bacillati</taxon>
        <taxon>Actinomycetota</taxon>
        <taxon>Actinomycetes</taxon>
        <taxon>Micrococcales</taxon>
        <taxon>Dermacoccaceae</taxon>
        <taxon>Yimella</taxon>
    </lineage>
</organism>
<dbReference type="EMBL" id="VFMO01000001">
    <property type="protein sequence ID" value="TQJ13962.1"/>
    <property type="molecule type" value="Genomic_DNA"/>
</dbReference>
<gene>
    <name evidence="2" type="ORF">FB459_1400</name>
</gene>
<evidence type="ECO:0000256" key="1">
    <source>
        <dbReference type="SAM" id="Phobius"/>
    </source>
</evidence>
<keyword evidence="1" id="KW-0812">Transmembrane</keyword>
<feature type="transmembrane region" description="Helical" evidence="1">
    <location>
        <begin position="77"/>
        <end position="98"/>
    </location>
</feature>
<dbReference type="Proteomes" id="UP000320806">
    <property type="component" value="Unassembled WGS sequence"/>
</dbReference>
<dbReference type="AlphaFoldDB" id="A0A542EF46"/>
<proteinExistence type="predicted"/>
<keyword evidence="3" id="KW-1185">Reference proteome</keyword>
<comment type="caution">
    <text evidence="2">The sequence shown here is derived from an EMBL/GenBank/DDBJ whole genome shotgun (WGS) entry which is preliminary data.</text>
</comment>
<feature type="transmembrane region" description="Helical" evidence="1">
    <location>
        <begin position="153"/>
        <end position="171"/>
    </location>
</feature>
<keyword evidence="1" id="KW-1133">Transmembrane helix</keyword>
<name>A0A542EF46_9MICO</name>
<keyword evidence="1" id="KW-0472">Membrane</keyword>
<sequence length="174" mass="18457">MTIKQWNIPSDWQEPFVAKLTERGASGTVVNAALEAIDDKCKATGEEPLALFGEPRAYAESVILPDTKAASRSRTKAIALALLGLLGMFLTLWGWAALQKDTDKLIGMSPVVIFVIGALLCLGAAVADALLGAKADVVHGAPQKGSALLLNKLGPWIIVALTLVGMLLIWIRNN</sequence>
<feature type="transmembrane region" description="Helical" evidence="1">
    <location>
        <begin position="110"/>
        <end position="132"/>
    </location>
</feature>
<evidence type="ECO:0000313" key="3">
    <source>
        <dbReference type="Proteomes" id="UP000320806"/>
    </source>
</evidence>
<reference evidence="2 3" key="1">
    <citation type="submission" date="2019-06" db="EMBL/GenBank/DDBJ databases">
        <title>Sequencing the genomes of 1000 actinobacteria strains.</title>
        <authorList>
            <person name="Klenk H.-P."/>
        </authorList>
    </citation>
    <scope>NUCLEOTIDE SEQUENCE [LARGE SCALE GENOMIC DNA]</scope>
    <source>
        <strain evidence="2 3">DSM 19828</strain>
    </source>
</reference>
<evidence type="ECO:0000313" key="2">
    <source>
        <dbReference type="EMBL" id="TQJ13962.1"/>
    </source>
</evidence>
<protein>
    <submittedName>
        <fullName evidence="2">Uncharacterized protein</fullName>
    </submittedName>
</protein>
<accession>A0A542EF46</accession>
<dbReference type="OrthoDB" id="5192631at2"/>
<dbReference type="RefSeq" id="WP_141927916.1">
    <property type="nucleotide sequence ID" value="NZ_BAABCI010000002.1"/>
</dbReference>